<evidence type="ECO:0000313" key="1">
    <source>
        <dbReference type="EMBL" id="ESV63706.1"/>
    </source>
</evidence>
<comment type="caution">
    <text evidence="1">The sequence shown here is derived from an EMBL/GenBank/DDBJ whole genome shotgun (WGS) entry which is preliminary data.</text>
</comment>
<dbReference type="AlphaFoldDB" id="A0A829MH06"/>
<proteinExistence type="predicted"/>
<name>A0A829MH06_9MYCO</name>
<accession>A0A829MH06</accession>
<evidence type="ECO:0000313" key="2">
    <source>
        <dbReference type="Proteomes" id="UP000018502"/>
    </source>
</evidence>
<dbReference type="Proteomes" id="UP000018502">
    <property type="component" value="Unassembled WGS sequence"/>
</dbReference>
<organism evidence="1 2">
    <name type="scientific">Mycobacteroides abscessus MAB_091912_2446</name>
    <dbReference type="NCBI Taxonomy" id="1335414"/>
    <lineage>
        <taxon>Bacteria</taxon>
        <taxon>Bacillati</taxon>
        <taxon>Actinomycetota</taxon>
        <taxon>Actinomycetes</taxon>
        <taxon>Mycobacteriales</taxon>
        <taxon>Mycobacteriaceae</taxon>
        <taxon>Mycobacteroides</taxon>
        <taxon>Mycobacteroides abscessus</taxon>
    </lineage>
</organism>
<sequence length="46" mass="5281">MVEQVGADGYRVPTRQTIMQSSRFTEFRTPYLLTDSSWGPARCRGQ</sequence>
<gene>
    <name evidence="1" type="ORF">L833_1084</name>
</gene>
<dbReference type="EMBL" id="AYTF01000001">
    <property type="protein sequence ID" value="ESV63706.1"/>
    <property type="molecule type" value="Genomic_DNA"/>
</dbReference>
<reference evidence="1 2" key="1">
    <citation type="journal article" date="2014" name="Emerg. Infect. Dis.">
        <title>High-level Relatedness among Mycobacterium abscessus subsp. massiliense Strains from Widely Separated Outbreaks.</title>
        <authorList>
            <person name="Tettelin H."/>
            <person name="Davidson R.M."/>
            <person name="Agrawal S."/>
            <person name="Aitken M.L."/>
            <person name="Shallom S."/>
            <person name="Hasan N.A."/>
            <person name="Strong M."/>
            <person name="Nogueira de Moura V.C."/>
            <person name="De Groote M.A."/>
            <person name="Duarte R.S."/>
            <person name="Hine E."/>
            <person name="Parankush S."/>
            <person name="Su Q."/>
            <person name="Daugherty S.C."/>
            <person name="Fraser C.M."/>
            <person name="Brown-Elliott B.A."/>
            <person name="Wallace R.J.Jr."/>
            <person name="Holland S.M."/>
            <person name="Sampaio E.P."/>
            <person name="Olivier K.N."/>
            <person name="Jackson M."/>
            <person name="Zelazny A.M."/>
        </authorList>
    </citation>
    <scope>NUCLEOTIDE SEQUENCE [LARGE SCALE GENOMIC DNA]</scope>
    <source>
        <strain evidence="1 2">MAB_091912_2446</strain>
    </source>
</reference>
<protein>
    <submittedName>
        <fullName evidence="1">Uncharacterized protein</fullName>
    </submittedName>
</protein>